<dbReference type="Proteomes" id="UP000482800">
    <property type="component" value="Unassembled WGS sequence"/>
</dbReference>
<dbReference type="SUPFAM" id="SSF47090">
    <property type="entry name" value="PGBD-like"/>
    <property type="match status" value="2"/>
</dbReference>
<keyword evidence="4" id="KW-1185">Reference proteome</keyword>
<reference evidence="3 4" key="2">
    <citation type="submission" date="2020-03" db="EMBL/GenBank/DDBJ databases">
        <authorList>
            <person name="Ichikawa N."/>
            <person name="Kimura A."/>
            <person name="Kitahashi Y."/>
            <person name="Uohara A."/>
        </authorList>
    </citation>
    <scope>NUCLEOTIDE SEQUENCE [LARGE SCALE GENOMIC DNA]</scope>
    <source>
        <strain evidence="3 4">NBRC 108639</strain>
    </source>
</reference>
<accession>A0A6V8K210</accession>
<dbReference type="Pfam" id="PF01471">
    <property type="entry name" value="PG_binding_1"/>
    <property type="match status" value="2"/>
</dbReference>
<evidence type="ECO:0000313" key="4">
    <source>
        <dbReference type="Proteomes" id="UP000482800"/>
    </source>
</evidence>
<dbReference type="Gene3D" id="1.10.101.10">
    <property type="entry name" value="PGBD-like superfamily/PGBD"/>
    <property type="match status" value="2"/>
</dbReference>
<dbReference type="InterPro" id="IPR002477">
    <property type="entry name" value="Peptidoglycan-bd-like"/>
</dbReference>
<evidence type="ECO:0000256" key="1">
    <source>
        <dbReference type="SAM" id="MobiDB-lite"/>
    </source>
</evidence>
<proteinExistence type="predicted"/>
<sequence>MSNPGQPTVKKGDSGNAVRQAQRALRRTPNTTLVVDGSFGSLTETATKEFQKQVGLPVTGVVDAATWQALPNGNPMPVLSEGATGPAVKSLQQVLTNGAVGLWETTPKGVDGTFGPNTVASVRAFQSWARLEVDGVVGQKTWDAATALEFMVGLQYVQGGQPAA</sequence>
<dbReference type="InterPro" id="IPR052905">
    <property type="entry name" value="LD-transpeptidase_YkuD-like"/>
</dbReference>
<dbReference type="EMBL" id="BLPF01000001">
    <property type="protein sequence ID" value="GFJ76328.1"/>
    <property type="molecule type" value="Genomic_DNA"/>
</dbReference>
<feature type="domain" description="Peptidoglycan binding-like" evidence="2">
    <location>
        <begin position="84"/>
        <end position="144"/>
    </location>
</feature>
<dbReference type="InterPro" id="IPR036365">
    <property type="entry name" value="PGBD-like_sf"/>
</dbReference>
<dbReference type="PANTHER" id="PTHR41533">
    <property type="entry name" value="L,D-TRANSPEPTIDASE HI_1667-RELATED"/>
    <property type="match status" value="1"/>
</dbReference>
<gene>
    <name evidence="3" type="ORF">Phou_005080</name>
</gene>
<dbReference type="RefSeq" id="WP_173053164.1">
    <property type="nucleotide sequence ID" value="NZ_BAABGO010000003.1"/>
</dbReference>
<organism evidence="3 4">
    <name type="scientific">Phytohabitans houttuyneae</name>
    <dbReference type="NCBI Taxonomy" id="1076126"/>
    <lineage>
        <taxon>Bacteria</taxon>
        <taxon>Bacillati</taxon>
        <taxon>Actinomycetota</taxon>
        <taxon>Actinomycetes</taxon>
        <taxon>Micromonosporales</taxon>
        <taxon>Micromonosporaceae</taxon>
    </lineage>
</organism>
<feature type="domain" description="Peptidoglycan binding-like" evidence="2">
    <location>
        <begin position="14"/>
        <end position="70"/>
    </location>
</feature>
<dbReference type="PANTHER" id="PTHR41533:SF1">
    <property type="entry name" value="L,D-TRANSPEPTIDASE YCBB-RELATED"/>
    <property type="match status" value="1"/>
</dbReference>
<comment type="caution">
    <text evidence="3">The sequence shown here is derived from an EMBL/GenBank/DDBJ whole genome shotgun (WGS) entry which is preliminary data.</text>
</comment>
<dbReference type="AlphaFoldDB" id="A0A6V8K210"/>
<evidence type="ECO:0000259" key="2">
    <source>
        <dbReference type="Pfam" id="PF01471"/>
    </source>
</evidence>
<reference evidence="3 4" key="1">
    <citation type="submission" date="2020-03" db="EMBL/GenBank/DDBJ databases">
        <title>Whole genome shotgun sequence of Phytohabitans houttuyneae NBRC 108639.</title>
        <authorList>
            <person name="Komaki H."/>
            <person name="Tamura T."/>
        </authorList>
    </citation>
    <scope>NUCLEOTIDE SEQUENCE [LARGE SCALE GENOMIC DNA]</scope>
    <source>
        <strain evidence="3 4">NBRC 108639</strain>
    </source>
</reference>
<dbReference type="InterPro" id="IPR036366">
    <property type="entry name" value="PGBDSf"/>
</dbReference>
<feature type="region of interest" description="Disordered" evidence="1">
    <location>
        <begin position="1"/>
        <end position="29"/>
    </location>
</feature>
<protein>
    <recommendedName>
        <fullName evidence="2">Peptidoglycan binding-like domain-containing protein</fullName>
    </recommendedName>
</protein>
<evidence type="ECO:0000313" key="3">
    <source>
        <dbReference type="EMBL" id="GFJ76328.1"/>
    </source>
</evidence>
<name>A0A6V8K210_9ACTN</name>